<feature type="compositionally biased region" description="Basic and acidic residues" evidence="1">
    <location>
        <begin position="79"/>
        <end position="89"/>
    </location>
</feature>
<dbReference type="Proteomes" id="UP001237105">
    <property type="component" value="Unassembled WGS sequence"/>
</dbReference>
<sequence length="89" mass="10061">MHLLHSPDGVRAAVIRPTTTPLGRYHANHDHDYDQLAYVGEFATSWKQRTWPLPCCRARPSARARRQLGPGWPPSCPEGGERHRIDLPA</sequence>
<dbReference type="EMBL" id="JASCIS010000040">
    <property type="protein sequence ID" value="MDI3422686.1"/>
    <property type="molecule type" value="Genomic_DNA"/>
</dbReference>
<proteinExistence type="predicted"/>
<feature type="region of interest" description="Disordered" evidence="1">
    <location>
        <begin position="64"/>
        <end position="89"/>
    </location>
</feature>
<comment type="caution">
    <text evidence="2">The sequence shown here is derived from an EMBL/GenBank/DDBJ whole genome shotgun (WGS) entry which is preliminary data.</text>
</comment>
<evidence type="ECO:0000256" key="1">
    <source>
        <dbReference type="SAM" id="MobiDB-lite"/>
    </source>
</evidence>
<organism evidence="2 3">
    <name type="scientific">Streptomyces luteolus</name>
    <dbReference type="NCBI Taxonomy" id="3043615"/>
    <lineage>
        <taxon>Bacteria</taxon>
        <taxon>Bacillati</taxon>
        <taxon>Actinomycetota</taxon>
        <taxon>Actinomycetes</taxon>
        <taxon>Kitasatosporales</taxon>
        <taxon>Streptomycetaceae</taxon>
        <taxon>Streptomyces</taxon>
    </lineage>
</organism>
<evidence type="ECO:0000313" key="2">
    <source>
        <dbReference type="EMBL" id="MDI3422686.1"/>
    </source>
</evidence>
<reference evidence="2 3" key="1">
    <citation type="submission" date="2023-05" db="EMBL/GenBank/DDBJ databases">
        <title>Draft genome sequence of Streptomyces sp. B-S-A12 isolated from a cave soil in Thailand.</title>
        <authorList>
            <person name="Chamroensaksri N."/>
            <person name="Muangham S."/>
        </authorList>
    </citation>
    <scope>NUCLEOTIDE SEQUENCE [LARGE SCALE GENOMIC DNA]</scope>
    <source>
        <strain evidence="2 3">B-S-A12</strain>
    </source>
</reference>
<evidence type="ECO:0000313" key="3">
    <source>
        <dbReference type="Proteomes" id="UP001237105"/>
    </source>
</evidence>
<protein>
    <submittedName>
        <fullName evidence="2">Uncharacterized protein</fullName>
    </submittedName>
</protein>
<gene>
    <name evidence="2" type="ORF">QIT00_29795</name>
</gene>
<dbReference type="RefSeq" id="WP_282538544.1">
    <property type="nucleotide sequence ID" value="NZ_JASCIS010000040.1"/>
</dbReference>
<keyword evidence="3" id="KW-1185">Reference proteome</keyword>
<accession>A0ABT6T4Y6</accession>
<name>A0ABT6T4Y6_9ACTN</name>